<evidence type="ECO:0000259" key="1">
    <source>
        <dbReference type="SMART" id="SM00829"/>
    </source>
</evidence>
<organism evidence="2 3">
    <name type="scientific">Kribbella orskensis</name>
    <dbReference type="NCBI Taxonomy" id="2512216"/>
    <lineage>
        <taxon>Bacteria</taxon>
        <taxon>Bacillati</taxon>
        <taxon>Actinomycetota</taxon>
        <taxon>Actinomycetes</taxon>
        <taxon>Propionibacteriales</taxon>
        <taxon>Kribbellaceae</taxon>
        <taxon>Kribbella</taxon>
    </lineage>
</organism>
<keyword evidence="3" id="KW-1185">Reference proteome</keyword>
<name>A0ABY2BU91_9ACTN</name>
<dbReference type="InterPro" id="IPR036291">
    <property type="entry name" value="NAD(P)-bd_dom_sf"/>
</dbReference>
<dbReference type="Gene3D" id="3.90.180.10">
    <property type="entry name" value="Medium-chain alcohol dehydrogenases, catalytic domain"/>
    <property type="match status" value="1"/>
</dbReference>
<evidence type="ECO:0000313" key="2">
    <source>
        <dbReference type="EMBL" id="TCO31594.1"/>
    </source>
</evidence>
<dbReference type="SUPFAM" id="SSF50129">
    <property type="entry name" value="GroES-like"/>
    <property type="match status" value="1"/>
</dbReference>
<dbReference type="InterPro" id="IPR002364">
    <property type="entry name" value="Quin_OxRdtase/zeta-crystal_CS"/>
</dbReference>
<gene>
    <name evidence="2" type="ORF">EV644_101234</name>
</gene>
<dbReference type="PANTHER" id="PTHR43677:SF4">
    <property type="entry name" value="QUINONE OXIDOREDUCTASE-LIKE PROTEIN 2"/>
    <property type="match status" value="1"/>
</dbReference>
<dbReference type="Proteomes" id="UP000295818">
    <property type="component" value="Unassembled WGS sequence"/>
</dbReference>
<dbReference type="EMBL" id="SLWM01000001">
    <property type="protein sequence ID" value="TCO31594.1"/>
    <property type="molecule type" value="Genomic_DNA"/>
</dbReference>
<protein>
    <submittedName>
        <fullName evidence="2">NADPH2:quinone reductase</fullName>
    </submittedName>
</protein>
<dbReference type="RefSeq" id="WP_132187385.1">
    <property type="nucleotide sequence ID" value="NZ_SLWM01000001.1"/>
</dbReference>
<dbReference type="PROSITE" id="PS01162">
    <property type="entry name" value="QOR_ZETA_CRYSTAL"/>
    <property type="match status" value="1"/>
</dbReference>
<dbReference type="PANTHER" id="PTHR43677">
    <property type="entry name" value="SHORT-CHAIN DEHYDROGENASE/REDUCTASE"/>
    <property type="match status" value="1"/>
</dbReference>
<dbReference type="Gene3D" id="3.40.50.720">
    <property type="entry name" value="NAD(P)-binding Rossmann-like Domain"/>
    <property type="match status" value="1"/>
</dbReference>
<dbReference type="SMART" id="SM00829">
    <property type="entry name" value="PKS_ER"/>
    <property type="match status" value="1"/>
</dbReference>
<dbReference type="InterPro" id="IPR051397">
    <property type="entry name" value="Zn-ADH-like_protein"/>
</dbReference>
<comment type="caution">
    <text evidence="2">The sequence shown here is derived from an EMBL/GenBank/DDBJ whole genome shotgun (WGS) entry which is preliminary data.</text>
</comment>
<dbReference type="InterPro" id="IPR011032">
    <property type="entry name" value="GroES-like_sf"/>
</dbReference>
<dbReference type="InterPro" id="IPR013149">
    <property type="entry name" value="ADH-like_C"/>
</dbReference>
<feature type="domain" description="Enoyl reductase (ER)" evidence="1">
    <location>
        <begin position="10"/>
        <end position="315"/>
    </location>
</feature>
<dbReference type="InterPro" id="IPR020843">
    <property type="entry name" value="ER"/>
</dbReference>
<sequence length="317" mass="32868">MRAIQVSRFGGPEVLVLSEVPAPVASADQLLVEVAAAGVNYADTHRTDGTYRATPKLPFIPGTEVVGRTPDGRRVLAPIFEGGGYAEAAVISAADAVEVPEQVGDGEALALLVQGLTAWHVLRSSARLLPGESVLVNAAAGGVGSLAVQLARHFGAARVIAAASTPAKRDLAISLGADAAVDSDVQGYRERVLAANEGRPVDVVLESTGGPAVEAALGVLAGFGRLISYGNAGRHEHRPQLDPSALADGNKMVGGFWLRPALELPGAYREPLTELLELTATGVLRPLVGAEYALADARKAHEDLLARRTTGKLVLRP</sequence>
<accession>A0ABY2BU91</accession>
<proteinExistence type="predicted"/>
<dbReference type="Pfam" id="PF00107">
    <property type="entry name" value="ADH_zinc_N"/>
    <property type="match status" value="1"/>
</dbReference>
<dbReference type="Pfam" id="PF08240">
    <property type="entry name" value="ADH_N"/>
    <property type="match status" value="1"/>
</dbReference>
<evidence type="ECO:0000313" key="3">
    <source>
        <dbReference type="Proteomes" id="UP000295818"/>
    </source>
</evidence>
<dbReference type="SUPFAM" id="SSF51735">
    <property type="entry name" value="NAD(P)-binding Rossmann-fold domains"/>
    <property type="match status" value="1"/>
</dbReference>
<dbReference type="InterPro" id="IPR013154">
    <property type="entry name" value="ADH-like_N"/>
</dbReference>
<reference evidence="2 3" key="1">
    <citation type="journal article" date="2015" name="Stand. Genomic Sci.">
        <title>Genomic Encyclopedia of Bacterial and Archaeal Type Strains, Phase III: the genomes of soil and plant-associated and newly described type strains.</title>
        <authorList>
            <person name="Whitman W.B."/>
            <person name="Woyke T."/>
            <person name="Klenk H.P."/>
            <person name="Zhou Y."/>
            <person name="Lilburn T.G."/>
            <person name="Beck B.J."/>
            <person name="De Vos P."/>
            <person name="Vandamme P."/>
            <person name="Eisen J.A."/>
            <person name="Garrity G."/>
            <person name="Hugenholtz P."/>
            <person name="Kyrpides N.C."/>
        </authorList>
    </citation>
    <scope>NUCLEOTIDE SEQUENCE [LARGE SCALE GENOMIC DNA]</scope>
    <source>
        <strain evidence="2 3">VKM Ac-2538</strain>
    </source>
</reference>
<dbReference type="CDD" id="cd08241">
    <property type="entry name" value="QOR1"/>
    <property type="match status" value="1"/>
</dbReference>